<feature type="transmembrane region" description="Helical" evidence="1">
    <location>
        <begin position="54"/>
        <end position="72"/>
    </location>
</feature>
<evidence type="ECO:0000313" key="4">
    <source>
        <dbReference type="Proteomes" id="UP000236003"/>
    </source>
</evidence>
<keyword evidence="1" id="KW-0812">Transmembrane</keyword>
<evidence type="ECO:0000256" key="1">
    <source>
        <dbReference type="SAM" id="Phobius"/>
    </source>
</evidence>
<dbReference type="RefSeq" id="WP_102821230.1">
    <property type="nucleotide sequence ID" value="NZ_JAMOHR010000014.1"/>
</dbReference>
<feature type="domain" description="DUF1206" evidence="2">
    <location>
        <begin position="193"/>
        <end position="262"/>
    </location>
</feature>
<feature type="domain" description="DUF1206" evidence="2">
    <location>
        <begin position="96"/>
        <end position="170"/>
    </location>
</feature>
<dbReference type="InterPro" id="IPR009597">
    <property type="entry name" value="DUF1206"/>
</dbReference>
<feature type="transmembrane region" description="Helical" evidence="1">
    <location>
        <begin position="236"/>
        <end position="257"/>
    </location>
</feature>
<feature type="domain" description="DUF1206" evidence="2">
    <location>
        <begin position="14"/>
        <end position="78"/>
    </location>
</feature>
<accession>A0A2N8RBB7</accession>
<organism evidence="3 4">
    <name type="scientific">Stutzerimonas stutzeri</name>
    <name type="common">Pseudomonas stutzeri</name>
    <dbReference type="NCBI Taxonomy" id="316"/>
    <lineage>
        <taxon>Bacteria</taxon>
        <taxon>Pseudomonadati</taxon>
        <taxon>Pseudomonadota</taxon>
        <taxon>Gammaproteobacteria</taxon>
        <taxon>Pseudomonadales</taxon>
        <taxon>Pseudomonadaceae</taxon>
        <taxon>Stutzerimonas</taxon>
    </lineage>
</organism>
<feature type="transmembrane region" description="Helical" evidence="1">
    <location>
        <begin position="92"/>
        <end position="116"/>
    </location>
</feature>
<dbReference type="EMBL" id="POUM01000015">
    <property type="protein sequence ID" value="PNF58386.1"/>
    <property type="molecule type" value="Genomic_DNA"/>
</dbReference>
<reference evidence="3 4" key="1">
    <citation type="submission" date="2018-01" db="EMBL/GenBank/DDBJ databases">
        <title>Denitrification phenotypes of diverse strains of Pseudomonas stutzeri.</title>
        <authorList>
            <person name="Milligan D.A."/>
            <person name="Bergaust L."/>
            <person name="Bakken L.R."/>
            <person name="Frostegard A."/>
        </authorList>
    </citation>
    <scope>NUCLEOTIDE SEQUENCE [LARGE SCALE GENOMIC DNA]</scope>
    <source>
        <strain evidence="3 4">CCUG 44592</strain>
    </source>
</reference>
<dbReference type="Pfam" id="PF06724">
    <property type="entry name" value="DUF1206"/>
    <property type="match status" value="3"/>
</dbReference>
<feature type="transmembrane region" description="Helical" evidence="1">
    <location>
        <begin position="148"/>
        <end position="166"/>
    </location>
</feature>
<proteinExistence type="predicted"/>
<protein>
    <recommendedName>
        <fullName evidence="2">DUF1206 domain-containing protein</fullName>
    </recommendedName>
</protein>
<dbReference type="AlphaFoldDB" id="A0A2N8RBB7"/>
<name>A0A2N8RBB7_STUST</name>
<feature type="transmembrane region" description="Helical" evidence="1">
    <location>
        <begin position="15"/>
        <end position="34"/>
    </location>
</feature>
<gene>
    <name evidence="3" type="ORF">CXK99_16920</name>
</gene>
<keyword evidence="1" id="KW-0472">Membrane</keyword>
<comment type="caution">
    <text evidence="3">The sequence shown here is derived from an EMBL/GenBank/DDBJ whole genome shotgun (WGS) entry which is preliminary data.</text>
</comment>
<sequence>MNVTRGVVSLARSGYAARGVVYVIVGFFAIMAGLGSGETVDTRGAVQQLLGQPFGAILLWLVVIGLLAHVAWRLTQGIGDTDQHGHDAKGLLIRTGLVSSGVVNLLLALFTLSLLVSGLDRFSEGGGGSGGESTDSLMRILGLKHSHWLIWAIALVPLGVGVAHLIKAWRAHFERYFQCDDGTMRLVRPISRVGLAARGCSFLIIAGLLFMGGSRYEPTDPPGLKEALEALQGMPAGGVLLLAIGIGMLAFAAYSFAEARWRRIDLSEVMN</sequence>
<evidence type="ECO:0000259" key="2">
    <source>
        <dbReference type="Pfam" id="PF06724"/>
    </source>
</evidence>
<keyword evidence="1" id="KW-1133">Transmembrane helix</keyword>
<feature type="transmembrane region" description="Helical" evidence="1">
    <location>
        <begin position="195"/>
        <end position="216"/>
    </location>
</feature>
<evidence type="ECO:0000313" key="3">
    <source>
        <dbReference type="EMBL" id="PNF58386.1"/>
    </source>
</evidence>
<dbReference type="Proteomes" id="UP000236003">
    <property type="component" value="Unassembled WGS sequence"/>
</dbReference>